<sequence>MSDVIATNLDLIKITYDTTSHLTIVEAGLDQVGLKFHARFGGIRAARRIYDVVQAIQHDKIDSISEEVTDTTKVLSIRFIHSLI</sequence>
<proteinExistence type="predicted"/>
<protein>
    <submittedName>
        <fullName evidence="1">Uncharacterized protein</fullName>
    </submittedName>
</protein>
<reference evidence="1" key="2">
    <citation type="submission" date="2019-01" db="EMBL/GenBank/DDBJ databases">
        <authorList>
            <consortium name="NCBI Pathogen Detection Project"/>
        </authorList>
    </citation>
    <scope>NUCLEOTIDE SEQUENCE</scope>
    <source>
        <strain evidence="1">BCW_3452</strain>
    </source>
</reference>
<dbReference type="Proteomes" id="UP000863257">
    <property type="component" value="Unassembled WGS sequence"/>
</dbReference>
<accession>A0A8H9N1Y1</accession>
<evidence type="ECO:0000313" key="1">
    <source>
        <dbReference type="EMBL" id="HAS8541293.1"/>
    </source>
</evidence>
<comment type="caution">
    <text evidence="1">The sequence shown here is derived from an EMBL/GenBank/DDBJ whole genome shotgun (WGS) entry which is preliminary data.</text>
</comment>
<gene>
    <name evidence="1" type="ORF">I7730_16035</name>
</gene>
<organism evidence="1">
    <name type="scientific">Vibrio vulnificus</name>
    <dbReference type="NCBI Taxonomy" id="672"/>
    <lineage>
        <taxon>Bacteria</taxon>
        <taxon>Pseudomonadati</taxon>
        <taxon>Pseudomonadota</taxon>
        <taxon>Gammaproteobacteria</taxon>
        <taxon>Vibrionales</taxon>
        <taxon>Vibrionaceae</taxon>
        <taxon>Vibrio</taxon>
    </lineage>
</organism>
<name>A0A8H9N1Y1_VIBVL</name>
<dbReference type="AlphaFoldDB" id="A0A8H9N1Y1"/>
<reference evidence="1" key="1">
    <citation type="journal article" date="2018" name="Genome Biol.">
        <title>SKESA: strategic k-mer extension for scrupulous assemblies.</title>
        <authorList>
            <person name="Souvorov A."/>
            <person name="Agarwala R."/>
            <person name="Lipman D.J."/>
        </authorList>
    </citation>
    <scope>NUCLEOTIDE SEQUENCE</scope>
    <source>
        <strain evidence="1">BCW_3452</strain>
    </source>
</reference>
<dbReference type="EMBL" id="DACRBY010000020">
    <property type="protein sequence ID" value="HAS8541293.1"/>
    <property type="molecule type" value="Genomic_DNA"/>
</dbReference>